<evidence type="ECO:0000313" key="1">
    <source>
        <dbReference type="EMBL" id="MFD1191852.1"/>
    </source>
</evidence>
<organism evidence="1 2">
    <name type="scientific">Phenylobacterium conjunctum</name>
    <dbReference type="NCBI Taxonomy" id="1298959"/>
    <lineage>
        <taxon>Bacteria</taxon>
        <taxon>Pseudomonadati</taxon>
        <taxon>Pseudomonadota</taxon>
        <taxon>Alphaproteobacteria</taxon>
        <taxon>Caulobacterales</taxon>
        <taxon>Caulobacteraceae</taxon>
        <taxon>Phenylobacterium</taxon>
    </lineage>
</organism>
<gene>
    <name evidence="1" type="ORF">ACFQ27_14775</name>
</gene>
<dbReference type="Gene3D" id="3.30.530.20">
    <property type="match status" value="1"/>
</dbReference>
<dbReference type="SUPFAM" id="SSF55961">
    <property type="entry name" value="Bet v1-like"/>
    <property type="match status" value="1"/>
</dbReference>
<evidence type="ECO:0000313" key="2">
    <source>
        <dbReference type="Proteomes" id="UP001597216"/>
    </source>
</evidence>
<protein>
    <submittedName>
        <fullName evidence="1">SRPBCC family protein</fullName>
    </submittedName>
</protein>
<dbReference type="InterPro" id="IPR019587">
    <property type="entry name" value="Polyketide_cyclase/dehydratase"/>
</dbReference>
<proteinExistence type="predicted"/>
<dbReference type="EMBL" id="JBHTLQ010000036">
    <property type="protein sequence ID" value="MFD1191852.1"/>
    <property type="molecule type" value="Genomic_DNA"/>
</dbReference>
<dbReference type="Pfam" id="PF10604">
    <property type="entry name" value="Polyketide_cyc2"/>
    <property type="match status" value="1"/>
</dbReference>
<dbReference type="RefSeq" id="WP_374345241.1">
    <property type="nucleotide sequence ID" value="NZ_JBHTLQ010000036.1"/>
</dbReference>
<keyword evidence="2" id="KW-1185">Reference proteome</keyword>
<dbReference type="CDD" id="cd07821">
    <property type="entry name" value="PYR_PYL_RCAR_like"/>
    <property type="match status" value="1"/>
</dbReference>
<comment type="caution">
    <text evidence="1">The sequence shown here is derived from an EMBL/GenBank/DDBJ whole genome shotgun (WGS) entry which is preliminary data.</text>
</comment>
<dbReference type="Proteomes" id="UP001597216">
    <property type="component" value="Unassembled WGS sequence"/>
</dbReference>
<dbReference type="InterPro" id="IPR023393">
    <property type="entry name" value="START-like_dom_sf"/>
</dbReference>
<accession>A0ABW3T512</accession>
<name>A0ABW3T512_9CAUL</name>
<sequence length="134" mass="14414">MATVHVEILIHQSVDVVWDAARDVGALHTRLVPGFVADTRMEPGAAPPVRVVTFASGFVARETIVAVDEAQRRVVWSIDGEGVDHHNGALQLIEEAPGRTRAVWTADVLPDALAGAYAPLMQRGLEVMKATQEA</sequence>
<reference evidence="2" key="1">
    <citation type="journal article" date="2019" name="Int. J. Syst. Evol. Microbiol.">
        <title>The Global Catalogue of Microorganisms (GCM) 10K type strain sequencing project: providing services to taxonomists for standard genome sequencing and annotation.</title>
        <authorList>
            <consortium name="The Broad Institute Genomics Platform"/>
            <consortium name="The Broad Institute Genome Sequencing Center for Infectious Disease"/>
            <person name="Wu L."/>
            <person name="Ma J."/>
        </authorList>
    </citation>
    <scope>NUCLEOTIDE SEQUENCE [LARGE SCALE GENOMIC DNA]</scope>
    <source>
        <strain evidence="2">CCUG 55074</strain>
    </source>
</reference>